<proteinExistence type="predicted"/>
<dbReference type="AlphaFoldDB" id="A0A4T0WFL9"/>
<evidence type="ECO:0000313" key="2">
    <source>
        <dbReference type="Proteomes" id="UP000305883"/>
    </source>
</evidence>
<comment type="caution">
    <text evidence="1">The sequence shown here is derived from an EMBL/GenBank/DDBJ whole genome shotgun (WGS) entry which is preliminary data.</text>
</comment>
<protein>
    <submittedName>
        <fullName evidence="1">Cytochrome P450 61</fullName>
    </submittedName>
</protein>
<accession>A0A4T0WFL9</accession>
<gene>
    <name evidence="1" type="ORF">CH35J_003054</name>
</gene>
<sequence length="151" mass="16756">MLPYLADTLFTNHVPQNEKGPPLVRHSRSRPWVPVSRPCTQSLRNISHNGRSGPLSCVSVIHKFVVLASGRDIAHKAFESPAYAEPCIVPIAKGIFGGYISQNAVKKIADDFYLVTAFFKLVNVPPSVYVPYTKVWRGRRVADAVHAEFAK</sequence>
<dbReference type="EMBL" id="MWPZ01000002">
    <property type="protein sequence ID" value="TID04486.1"/>
    <property type="molecule type" value="Genomic_DNA"/>
</dbReference>
<name>A0A4T0WFL9_9PEZI</name>
<reference evidence="1 2" key="1">
    <citation type="journal article" date="2019" name="Genome Biol. Evol.">
        <title>Genomic Plasticity Mediated by Transposable Elements in the Plant Pathogenic Fungus Colletotrichum higginsianum.</title>
        <authorList>
            <person name="Tsushima A."/>
            <person name="Gan P."/>
            <person name="Kumakura N."/>
            <person name="Narusaka M."/>
            <person name="Takano Y."/>
            <person name="Narusaka Y."/>
            <person name="Shirasu K."/>
        </authorList>
    </citation>
    <scope>NUCLEOTIDE SEQUENCE [LARGE SCALE GENOMIC DNA]</scope>
    <source>
        <strain evidence="1 2">MAFF305635-RFP</strain>
    </source>
</reference>
<dbReference type="Proteomes" id="UP000305883">
    <property type="component" value="Unassembled WGS sequence"/>
</dbReference>
<evidence type="ECO:0000313" key="1">
    <source>
        <dbReference type="EMBL" id="TID04486.1"/>
    </source>
</evidence>
<organism evidence="1 2">
    <name type="scientific">Colletotrichum higginsianum</name>
    <dbReference type="NCBI Taxonomy" id="80884"/>
    <lineage>
        <taxon>Eukaryota</taxon>
        <taxon>Fungi</taxon>
        <taxon>Dikarya</taxon>
        <taxon>Ascomycota</taxon>
        <taxon>Pezizomycotina</taxon>
        <taxon>Sordariomycetes</taxon>
        <taxon>Hypocreomycetidae</taxon>
        <taxon>Glomerellales</taxon>
        <taxon>Glomerellaceae</taxon>
        <taxon>Colletotrichum</taxon>
        <taxon>Colletotrichum destructivum species complex</taxon>
    </lineage>
</organism>
<dbReference type="OrthoDB" id="1372046at2759"/>